<reference evidence="3" key="1">
    <citation type="journal article" date="2014" name="BMC Genomics">
        <title>Genome characteristics reveal the impact of lichenization on lichen-forming fungus Endocarpon pusillum Hedwig (Verrucariales, Ascomycota).</title>
        <authorList>
            <person name="Wang Y.-Y."/>
            <person name="Liu B."/>
            <person name="Zhang X.-Y."/>
            <person name="Zhou Q.-M."/>
            <person name="Zhang T."/>
            <person name="Li H."/>
            <person name="Yu Y.-F."/>
            <person name="Zhang X.-L."/>
            <person name="Hao X.-Y."/>
            <person name="Wang M."/>
            <person name="Wang L."/>
            <person name="Wei J.-C."/>
        </authorList>
    </citation>
    <scope>NUCLEOTIDE SEQUENCE [LARGE SCALE GENOMIC DNA]</scope>
    <source>
        <strain evidence="3">Z07020 / HMAS-L-300199</strain>
    </source>
</reference>
<evidence type="ECO:0000313" key="3">
    <source>
        <dbReference type="Proteomes" id="UP000019373"/>
    </source>
</evidence>
<sequence length="487" mass="53418">MGQNEEQAPRSDVQVYTSERLRQTLQAYRKRPDLAFDKTTHVKVDITIADGQDVSVWISIFPSGLPPQVNFECQVEYLGDSPLPDIFRHQLESFLYIEYPRVHWDGTFTHVDTRSTSNNIVPATQQSSDSQQSNNIVPATQQQFLLKNARVIQKAVTSISNGFKSQKALADGLPVLYLQEGLSLEEYSGLVLSHAKDFGKSSSSIRAACGLIEGCVQQMLVTSSNTQLVLSDSLGPASPQDSKFRQELRRWRGRASILNTVVNDLWPIFGQDSCRVYEALVASGFCLTKLAELAEDTWTITGKGIARGLVEPLQDCIKSHDRQAPTAFFDPLVIASHITGTNYHRPGPLGTVGNEVSPFLQIFRFEKERRSPDSSDQSRIDQDDVSSTASSQLSVVMHGRGGRQGAGPLSPPSSTQDHDKDNMEEDGLCLPSLAHDEGDPCLSQASTGGTSGCHSSPDPYRPFFTDITDLSSIAYPSFTDITGLPFG</sequence>
<feature type="compositionally biased region" description="Basic and acidic residues" evidence="1">
    <location>
        <begin position="368"/>
        <end position="382"/>
    </location>
</feature>
<dbReference type="EMBL" id="KE721500">
    <property type="protein sequence ID" value="ERF68668.1"/>
    <property type="molecule type" value="Genomic_DNA"/>
</dbReference>
<gene>
    <name evidence="2" type="ORF">EPUS_05729</name>
</gene>
<proteinExistence type="predicted"/>
<name>U1G9K1_ENDPU</name>
<dbReference type="RefSeq" id="XP_007805652.1">
    <property type="nucleotide sequence ID" value="XM_007807461.1"/>
</dbReference>
<dbReference type="Proteomes" id="UP000019373">
    <property type="component" value="Unassembled WGS sequence"/>
</dbReference>
<dbReference type="HOGENOM" id="CLU_560230_0_0_1"/>
<keyword evidence="3" id="KW-1185">Reference proteome</keyword>
<organism evidence="2 3">
    <name type="scientific">Endocarpon pusillum (strain Z07020 / HMAS-L-300199)</name>
    <name type="common">Lichen-forming fungus</name>
    <dbReference type="NCBI Taxonomy" id="1263415"/>
    <lineage>
        <taxon>Eukaryota</taxon>
        <taxon>Fungi</taxon>
        <taxon>Dikarya</taxon>
        <taxon>Ascomycota</taxon>
        <taxon>Pezizomycotina</taxon>
        <taxon>Eurotiomycetes</taxon>
        <taxon>Chaetothyriomycetidae</taxon>
        <taxon>Verrucariales</taxon>
        <taxon>Verrucariaceae</taxon>
        <taxon>Endocarpon</taxon>
    </lineage>
</organism>
<evidence type="ECO:0000313" key="2">
    <source>
        <dbReference type="EMBL" id="ERF68668.1"/>
    </source>
</evidence>
<dbReference type="GeneID" id="19240677"/>
<dbReference type="AlphaFoldDB" id="U1G9K1"/>
<protein>
    <submittedName>
        <fullName evidence="2">Uncharacterized protein</fullName>
    </submittedName>
</protein>
<evidence type="ECO:0000256" key="1">
    <source>
        <dbReference type="SAM" id="MobiDB-lite"/>
    </source>
</evidence>
<feature type="region of interest" description="Disordered" evidence="1">
    <location>
        <begin position="368"/>
        <end position="435"/>
    </location>
</feature>
<accession>U1G9K1</accession>